<dbReference type="InterPro" id="IPR009072">
    <property type="entry name" value="Histone-fold"/>
</dbReference>
<dbReference type="OrthoDB" id="154356at2759"/>
<keyword evidence="4 6" id="KW-0539">Nucleus</keyword>
<comment type="function">
    <text evidence="6">The TFIID basal transcription factor complex plays a major role in the initiation of RNA polymerase II (Pol II)-dependent transcription.</text>
</comment>
<evidence type="ECO:0000256" key="7">
    <source>
        <dbReference type="SAM" id="MobiDB-lite"/>
    </source>
</evidence>
<dbReference type="GO" id="GO:1990841">
    <property type="term" value="F:promoter-specific chromatin binding"/>
    <property type="evidence" value="ECO:0007669"/>
    <property type="project" value="TreeGrafter"/>
</dbReference>
<keyword evidence="3 6" id="KW-0804">Transcription</keyword>
<organism evidence="8 9">
    <name type="scientific">Stichopus japonicus</name>
    <name type="common">Sea cucumber</name>
    <dbReference type="NCBI Taxonomy" id="307972"/>
    <lineage>
        <taxon>Eukaryota</taxon>
        <taxon>Metazoa</taxon>
        <taxon>Echinodermata</taxon>
        <taxon>Eleutherozoa</taxon>
        <taxon>Echinozoa</taxon>
        <taxon>Holothuroidea</taxon>
        <taxon>Aspidochirotacea</taxon>
        <taxon>Aspidochirotida</taxon>
        <taxon>Stichopodidae</taxon>
        <taxon>Apostichopus</taxon>
    </lineage>
</organism>
<dbReference type="Proteomes" id="UP000230750">
    <property type="component" value="Unassembled WGS sequence"/>
</dbReference>
<feature type="compositionally biased region" description="Low complexity" evidence="7">
    <location>
        <begin position="1"/>
        <end position="18"/>
    </location>
</feature>
<dbReference type="GO" id="GO:0005669">
    <property type="term" value="C:transcription factor TFIID complex"/>
    <property type="evidence" value="ECO:0007669"/>
    <property type="project" value="TreeGrafter"/>
</dbReference>
<dbReference type="EMBL" id="MRZV01000025">
    <property type="protein sequence ID" value="PIK61766.1"/>
    <property type="molecule type" value="Genomic_DNA"/>
</dbReference>
<comment type="subcellular location">
    <subcellularLocation>
        <location evidence="1 6">Nucleus</location>
    </subcellularLocation>
</comment>
<dbReference type="GO" id="GO:0006367">
    <property type="term" value="P:transcription initiation at RNA polymerase II promoter"/>
    <property type="evidence" value="ECO:0007669"/>
    <property type="project" value="TreeGrafter"/>
</dbReference>
<feature type="region of interest" description="Disordered" evidence="7">
    <location>
        <begin position="1"/>
        <end position="21"/>
    </location>
</feature>
<evidence type="ECO:0000313" key="9">
    <source>
        <dbReference type="Proteomes" id="UP000230750"/>
    </source>
</evidence>
<evidence type="ECO:0000313" key="8">
    <source>
        <dbReference type="EMBL" id="PIK61766.1"/>
    </source>
</evidence>
<dbReference type="GO" id="GO:0000124">
    <property type="term" value="C:SAGA complex"/>
    <property type="evidence" value="ECO:0007669"/>
    <property type="project" value="TreeGrafter"/>
</dbReference>
<dbReference type="GO" id="GO:0046982">
    <property type="term" value="F:protein heterodimerization activity"/>
    <property type="evidence" value="ECO:0007669"/>
    <property type="project" value="InterPro"/>
</dbReference>
<dbReference type="PANTHER" id="PTHR21242:SF0">
    <property type="entry name" value="TRANSCRIPTION INITIATION FACTOR TFIID SUBUNIT 10"/>
    <property type="match status" value="1"/>
</dbReference>
<accession>A0A2G8LNC4</accession>
<evidence type="ECO:0000256" key="1">
    <source>
        <dbReference type="ARBA" id="ARBA00004123"/>
    </source>
</evidence>
<dbReference type="PANTHER" id="PTHR21242">
    <property type="entry name" value="TRANSCRIPTION INITIATION FACTOR TFIID SUBUNIT 10"/>
    <property type="match status" value="1"/>
</dbReference>
<comment type="caution">
    <text evidence="8">The sequence shown here is derived from an EMBL/GenBank/DDBJ whole genome shotgun (WGS) entry which is preliminary data.</text>
</comment>
<dbReference type="GO" id="GO:0016251">
    <property type="term" value="F:RNA polymerase II general transcription initiation factor activity"/>
    <property type="evidence" value="ECO:0007669"/>
    <property type="project" value="TreeGrafter"/>
</dbReference>
<proteinExistence type="inferred from homology"/>
<dbReference type="Gene3D" id="1.10.20.10">
    <property type="entry name" value="Histone, subunit A"/>
    <property type="match status" value="1"/>
</dbReference>
<evidence type="ECO:0000256" key="3">
    <source>
        <dbReference type="ARBA" id="ARBA00023163"/>
    </source>
</evidence>
<evidence type="ECO:0000256" key="2">
    <source>
        <dbReference type="ARBA" id="ARBA00023015"/>
    </source>
</evidence>
<protein>
    <recommendedName>
        <fullName evidence="6">Transcription initiation factor TFIID subunit 10</fullName>
    </recommendedName>
</protein>
<evidence type="ECO:0000256" key="4">
    <source>
        <dbReference type="ARBA" id="ARBA00023242"/>
    </source>
</evidence>
<comment type="similarity">
    <text evidence="5 6">Belongs to the TAF10 family.</text>
</comment>
<name>A0A2G8LNC4_STIJA</name>
<dbReference type="STRING" id="307972.A0A2G8LNC4"/>
<keyword evidence="9" id="KW-1185">Reference proteome</keyword>
<dbReference type="InterPro" id="IPR003923">
    <property type="entry name" value="TAF10"/>
</dbReference>
<evidence type="ECO:0000256" key="5">
    <source>
        <dbReference type="ARBA" id="ARBA00025730"/>
    </source>
</evidence>
<keyword evidence="2 6" id="KW-0805">Transcription regulation</keyword>
<dbReference type="CDD" id="cd07982">
    <property type="entry name" value="HFD_TAF10"/>
    <property type="match status" value="1"/>
</dbReference>
<dbReference type="Pfam" id="PF03540">
    <property type="entry name" value="TAF10"/>
    <property type="match status" value="1"/>
</dbReference>
<dbReference type="PRINTS" id="PR01443">
    <property type="entry name" value="TFIID30KDSUB"/>
</dbReference>
<reference evidence="8 9" key="1">
    <citation type="journal article" date="2017" name="PLoS Biol.">
        <title>The sea cucumber genome provides insights into morphological evolution and visceral regeneration.</title>
        <authorList>
            <person name="Zhang X."/>
            <person name="Sun L."/>
            <person name="Yuan J."/>
            <person name="Sun Y."/>
            <person name="Gao Y."/>
            <person name="Zhang L."/>
            <person name="Li S."/>
            <person name="Dai H."/>
            <person name="Hamel J.F."/>
            <person name="Liu C."/>
            <person name="Yu Y."/>
            <person name="Liu S."/>
            <person name="Lin W."/>
            <person name="Guo K."/>
            <person name="Jin S."/>
            <person name="Xu P."/>
            <person name="Storey K.B."/>
            <person name="Huan P."/>
            <person name="Zhang T."/>
            <person name="Zhou Y."/>
            <person name="Zhang J."/>
            <person name="Lin C."/>
            <person name="Li X."/>
            <person name="Xing L."/>
            <person name="Huo D."/>
            <person name="Sun M."/>
            <person name="Wang L."/>
            <person name="Mercier A."/>
            <person name="Li F."/>
            <person name="Yang H."/>
            <person name="Xiang J."/>
        </authorList>
    </citation>
    <scope>NUCLEOTIDE SEQUENCE [LARGE SCALE GENOMIC DNA]</scope>
    <source>
        <strain evidence="8">Shaxun</strain>
        <tissue evidence="8">Muscle</tissue>
    </source>
</reference>
<dbReference type="PIRSF" id="PIRSF017246">
    <property type="entry name" value="TFIID_TAF10"/>
    <property type="match status" value="1"/>
</dbReference>
<dbReference type="AlphaFoldDB" id="A0A2G8LNC4"/>
<sequence>MALVSQNSTNSNSSSMSSEIEDKQLEGVQLAGDSLEDMLNHMGDYAPTIPEAVTGYYLNRAGFETADPRLVRVVSLAAQKFISDIANDALQHCRMKGSVQTARRPGKQDKRYTLTMDDLSAALSDHGINVKKPVYFT</sequence>
<gene>
    <name evidence="8" type="ORF">BSL78_01320</name>
</gene>
<evidence type="ECO:0000256" key="6">
    <source>
        <dbReference type="PIRNR" id="PIRNR017246"/>
    </source>
</evidence>